<reference evidence="5" key="1">
    <citation type="submission" date="2023-07" db="EMBL/GenBank/DDBJ databases">
        <title>Genome content predicts the carbon catabolic preferences of heterotrophic bacteria.</title>
        <authorList>
            <person name="Gralka M."/>
        </authorList>
    </citation>
    <scope>NUCLEOTIDE SEQUENCE</scope>
    <source>
        <strain evidence="5">I2M16</strain>
    </source>
</reference>
<dbReference type="PANTHER" id="PTHR30483">
    <property type="entry name" value="LEUCINE-SPECIFIC-BINDING PROTEIN"/>
    <property type="match status" value="1"/>
</dbReference>
<evidence type="ECO:0000313" key="5">
    <source>
        <dbReference type="EMBL" id="MDO6453520.1"/>
    </source>
</evidence>
<dbReference type="InterPro" id="IPR028081">
    <property type="entry name" value="Leu-bd"/>
</dbReference>
<feature type="chain" id="PRO_5044015324" evidence="3">
    <location>
        <begin position="39"/>
        <end position="407"/>
    </location>
</feature>
<feature type="signal peptide" evidence="3">
    <location>
        <begin position="1"/>
        <end position="38"/>
    </location>
</feature>
<dbReference type="NCBIfam" id="TIGR03863">
    <property type="entry name" value="PQQ_ABC_bind"/>
    <property type="match status" value="1"/>
</dbReference>
<dbReference type="Pfam" id="PF13458">
    <property type="entry name" value="Peripla_BP_6"/>
    <property type="match status" value="1"/>
</dbReference>
<dbReference type="EMBL" id="JAUOPG010000004">
    <property type="protein sequence ID" value="MDO6453520.1"/>
    <property type="molecule type" value="Genomic_DNA"/>
</dbReference>
<keyword evidence="2 3" id="KW-0732">Signal</keyword>
<comment type="caution">
    <text evidence="5">The sequence shown here is derived from an EMBL/GenBank/DDBJ whole genome shotgun (WGS) entry which is preliminary data.</text>
</comment>
<dbReference type="RefSeq" id="WP_246813340.1">
    <property type="nucleotide sequence ID" value="NZ_JAHHDZ010000006.1"/>
</dbReference>
<gene>
    <name evidence="5" type="ORF">Q4490_08080</name>
</gene>
<evidence type="ECO:0000259" key="4">
    <source>
        <dbReference type="Pfam" id="PF13458"/>
    </source>
</evidence>
<feature type="domain" description="Leucine-binding protein" evidence="4">
    <location>
        <begin position="67"/>
        <end position="222"/>
    </location>
</feature>
<comment type="similarity">
    <text evidence="1">Belongs to the leucine-binding protein family.</text>
</comment>
<dbReference type="Gene3D" id="3.40.50.2300">
    <property type="match status" value="2"/>
</dbReference>
<organism evidence="5 6">
    <name type="scientific">Neptunomonas phycophila</name>
    <dbReference type="NCBI Taxonomy" id="1572645"/>
    <lineage>
        <taxon>Bacteria</taxon>
        <taxon>Pseudomonadati</taxon>
        <taxon>Pseudomonadota</taxon>
        <taxon>Gammaproteobacteria</taxon>
        <taxon>Oceanospirillales</taxon>
        <taxon>Oceanospirillaceae</taxon>
        <taxon>Neptunomonas</taxon>
    </lineage>
</organism>
<dbReference type="InterPro" id="IPR022478">
    <property type="entry name" value="ABC_transptr_sub-bd_PQQ"/>
</dbReference>
<dbReference type="InterPro" id="IPR028082">
    <property type="entry name" value="Peripla_BP_I"/>
</dbReference>
<dbReference type="InterPro" id="IPR051010">
    <property type="entry name" value="BCAA_transport"/>
</dbReference>
<evidence type="ECO:0000313" key="6">
    <source>
        <dbReference type="Proteomes" id="UP001169862"/>
    </source>
</evidence>
<dbReference type="PANTHER" id="PTHR30483:SF6">
    <property type="entry name" value="PERIPLASMIC BINDING PROTEIN OF ABC TRANSPORTER FOR NATURAL AMINO ACIDS"/>
    <property type="match status" value="1"/>
</dbReference>
<dbReference type="CDD" id="cd06268">
    <property type="entry name" value="PBP1_ABC_transporter_LIVBP-like"/>
    <property type="match status" value="1"/>
</dbReference>
<evidence type="ECO:0000256" key="2">
    <source>
        <dbReference type="ARBA" id="ARBA00022729"/>
    </source>
</evidence>
<evidence type="ECO:0000256" key="3">
    <source>
        <dbReference type="SAM" id="SignalP"/>
    </source>
</evidence>
<dbReference type="SUPFAM" id="SSF53822">
    <property type="entry name" value="Periplasmic binding protein-like I"/>
    <property type="match status" value="1"/>
</dbReference>
<name>A0AAW7XH95_9GAMM</name>
<accession>A0AAW7XH95</accession>
<protein>
    <submittedName>
        <fullName evidence="5">ABC transporter substrate-binding protein</fullName>
    </submittedName>
</protein>
<proteinExistence type="inferred from homology"/>
<sequence>MMSHPNTSSAKKSQRLAIVLALITCATTLGITSSNANAEITTRIAYLAQTVDTGPVLSNILPEPEDAGLRGTELAINDSNTTGKFLKQHFELSAYTSDDSSSLLEHAQQLYTSGIHSFVVNAPADTLRTLSQQLPDDVLIFNAAAKDDNLRQTVCLKNTLHTIPSRAMLADALGQWLKARQLSDLLLITGPTDDDKAYTQAIKRTAKRYGLKIVAEKAWDFDTDLRRTAQREMPLFTQTKEYDVVVVADERGDFGEYVLFNTWYPRPVVGTQGLTPVTWHRVVEQWGAAQLQSRFEKLSGRWMTEKDYAAWAAVRTIAEAATRTNSEDIHTLKQYIASDAFELAGFKGRKLDFRAWNGQLRQPIPLVHPRSLVSQSPQEGFLHPLSELDTLGFDKPESQCNLLADFR</sequence>
<dbReference type="Proteomes" id="UP001169862">
    <property type="component" value="Unassembled WGS sequence"/>
</dbReference>
<dbReference type="AlphaFoldDB" id="A0AAW7XH95"/>
<evidence type="ECO:0000256" key="1">
    <source>
        <dbReference type="ARBA" id="ARBA00010062"/>
    </source>
</evidence>